<keyword evidence="5" id="KW-1185">Reference proteome</keyword>
<evidence type="ECO:0000313" key="5">
    <source>
        <dbReference type="Proteomes" id="UP000602076"/>
    </source>
</evidence>
<evidence type="ECO:0000256" key="1">
    <source>
        <dbReference type="ARBA" id="ARBA00023157"/>
    </source>
</evidence>
<dbReference type="Proteomes" id="UP000602076">
    <property type="component" value="Unassembled WGS sequence"/>
</dbReference>
<organism evidence="4 5">
    <name type="scientific">Peribacillus faecalis</name>
    <dbReference type="NCBI Taxonomy" id="2772559"/>
    <lineage>
        <taxon>Bacteria</taxon>
        <taxon>Bacillati</taxon>
        <taxon>Bacillota</taxon>
        <taxon>Bacilli</taxon>
        <taxon>Bacillales</taxon>
        <taxon>Bacillaceae</taxon>
        <taxon>Peribacillus</taxon>
    </lineage>
</organism>
<dbReference type="CDD" id="cd02966">
    <property type="entry name" value="TlpA_like_family"/>
    <property type="match status" value="1"/>
</dbReference>
<evidence type="ECO:0000313" key="4">
    <source>
        <dbReference type="EMBL" id="MBD3108026.1"/>
    </source>
</evidence>
<dbReference type="RefSeq" id="WP_190997564.1">
    <property type="nucleotide sequence ID" value="NZ_JACXSI010000012.1"/>
</dbReference>
<evidence type="ECO:0000259" key="3">
    <source>
        <dbReference type="PROSITE" id="PS51352"/>
    </source>
</evidence>
<evidence type="ECO:0000256" key="2">
    <source>
        <dbReference type="SAM" id="MobiDB-lite"/>
    </source>
</evidence>
<dbReference type="Gene3D" id="3.40.30.10">
    <property type="entry name" value="Glutaredoxin"/>
    <property type="match status" value="1"/>
</dbReference>
<dbReference type="PROSITE" id="PS51352">
    <property type="entry name" value="THIOREDOXIN_2"/>
    <property type="match status" value="1"/>
</dbReference>
<sequence>MNKKSILVLIGLFGLIGWAIYDNFFSEQVSNSNIQVEQEKEEKEDTDLNDKTGLETGDKAPDFQLQTFTGEELSLSGLQGKKVVLNFWASWCPPCKAEMPHMQNFYVRNQDQNVEILGVNMTTAEKNEMDIGMFIKDYGLTFPIVLDSKGDVSILYQAISIPTTYFIDSDGYIQHKVMGPMDQEMLEELVHGMD</sequence>
<dbReference type="PANTHER" id="PTHR42852:SF1">
    <property type="entry name" value="THIOREDOXIN-LIKE PROTEIN YNEN"/>
    <property type="match status" value="1"/>
</dbReference>
<dbReference type="AlphaFoldDB" id="A0A927CVV9"/>
<reference evidence="4" key="1">
    <citation type="submission" date="2020-09" db="EMBL/GenBank/DDBJ databases">
        <title>Bacillus faecalis sp. nov., a moderately halophilic bacterium isolated from cow faeces.</title>
        <authorList>
            <person name="Jiang L."/>
            <person name="Lee J."/>
        </authorList>
    </citation>
    <scope>NUCLEOTIDE SEQUENCE</scope>
    <source>
        <strain evidence="4">AGMB 02131</strain>
    </source>
</reference>
<dbReference type="PANTHER" id="PTHR42852">
    <property type="entry name" value="THIOL:DISULFIDE INTERCHANGE PROTEIN DSBE"/>
    <property type="match status" value="1"/>
</dbReference>
<dbReference type="PROSITE" id="PS00194">
    <property type="entry name" value="THIOREDOXIN_1"/>
    <property type="match status" value="1"/>
</dbReference>
<feature type="domain" description="Thioredoxin" evidence="3">
    <location>
        <begin position="54"/>
        <end position="194"/>
    </location>
</feature>
<dbReference type="InterPro" id="IPR036249">
    <property type="entry name" value="Thioredoxin-like_sf"/>
</dbReference>
<dbReference type="InterPro" id="IPR017937">
    <property type="entry name" value="Thioredoxin_CS"/>
</dbReference>
<dbReference type="GO" id="GO:0016209">
    <property type="term" value="F:antioxidant activity"/>
    <property type="evidence" value="ECO:0007669"/>
    <property type="project" value="InterPro"/>
</dbReference>
<protein>
    <submittedName>
        <fullName evidence="4">Redoxin domain-containing protein</fullName>
    </submittedName>
</protein>
<dbReference type="Pfam" id="PF00578">
    <property type="entry name" value="AhpC-TSA"/>
    <property type="match status" value="1"/>
</dbReference>
<proteinExistence type="predicted"/>
<accession>A0A927CVV9</accession>
<dbReference type="InterPro" id="IPR050553">
    <property type="entry name" value="Thioredoxin_ResA/DsbE_sf"/>
</dbReference>
<feature type="compositionally biased region" description="Basic and acidic residues" evidence="2">
    <location>
        <begin position="37"/>
        <end position="59"/>
    </location>
</feature>
<dbReference type="InterPro" id="IPR000866">
    <property type="entry name" value="AhpC/TSA"/>
</dbReference>
<dbReference type="EMBL" id="JACXSI010000012">
    <property type="protein sequence ID" value="MBD3108026.1"/>
    <property type="molecule type" value="Genomic_DNA"/>
</dbReference>
<name>A0A927CVV9_9BACI</name>
<feature type="region of interest" description="Disordered" evidence="2">
    <location>
        <begin position="35"/>
        <end position="59"/>
    </location>
</feature>
<dbReference type="InterPro" id="IPR013766">
    <property type="entry name" value="Thioredoxin_domain"/>
</dbReference>
<dbReference type="GO" id="GO:0016491">
    <property type="term" value="F:oxidoreductase activity"/>
    <property type="evidence" value="ECO:0007669"/>
    <property type="project" value="InterPro"/>
</dbReference>
<comment type="caution">
    <text evidence="4">The sequence shown here is derived from an EMBL/GenBank/DDBJ whole genome shotgun (WGS) entry which is preliminary data.</text>
</comment>
<keyword evidence="1" id="KW-1015">Disulfide bond</keyword>
<dbReference type="SUPFAM" id="SSF52833">
    <property type="entry name" value="Thioredoxin-like"/>
    <property type="match status" value="1"/>
</dbReference>
<gene>
    <name evidence="4" type="ORF">IEO70_06570</name>
</gene>